<gene>
    <name evidence="2" type="ordered locus">Sfla_6301</name>
</gene>
<dbReference type="EMBL" id="CP002475">
    <property type="protein sequence ID" value="ADW07670.1"/>
    <property type="molecule type" value="Genomic_DNA"/>
</dbReference>
<reference evidence="2 3" key="1">
    <citation type="submission" date="2011-01" db="EMBL/GenBank/DDBJ databases">
        <title>Complete sequence of chromosome of Streptomyces flavogriseus ATCC 33331.</title>
        <authorList>
            <consortium name="US DOE Joint Genome Institute"/>
            <person name="Lucas S."/>
            <person name="Copeland A."/>
            <person name="Lapidus A."/>
            <person name="Cheng J.-F."/>
            <person name="Goodwin L."/>
            <person name="Pitluck S."/>
            <person name="Davenport K."/>
            <person name="Detter J.C."/>
            <person name="Han C."/>
            <person name="Tapia R."/>
            <person name="Land M."/>
            <person name="Hauser L."/>
            <person name="Kyrpides N."/>
            <person name="Ivanova N."/>
            <person name="Ovchinnikova G."/>
            <person name="Pagani I."/>
            <person name="Brumm P."/>
            <person name="Mead D."/>
            <person name="Woyke T."/>
        </authorList>
    </citation>
    <scope>NUCLEOTIDE SEQUENCE [LARGE SCALE GENOMIC DNA]</scope>
    <source>
        <strain evidence="3">ATCC 33331 / IAF-45CD</strain>
    </source>
</reference>
<proteinExistence type="predicted"/>
<evidence type="ECO:0000259" key="1">
    <source>
        <dbReference type="Pfam" id="PF00582"/>
    </source>
</evidence>
<dbReference type="Pfam" id="PF00582">
    <property type="entry name" value="Usp"/>
    <property type="match status" value="1"/>
</dbReference>
<sequence length="172" mass="17916">MQRRVVVGVSGSLGSLTALHRATAEAQERNAELYAVLAWQLPGGGLGSRATYGTALLGECREAARDDLCTALDTAFAAGRPGVTLVGCTVRGDPGAVLVNAVRSSDDLLVVGTGIRGRWFPGLRAPVARHCLAHAPCPVLAVPPNPLEAEIAAVRRRTWSPDNTAPSSSWPS</sequence>
<feature type="domain" description="UspA" evidence="1">
    <location>
        <begin position="1"/>
        <end position="143"/>
    </location>
</feature>
<protein>
    <submittedName>
        <fullName evidence="2">UspA domain-containing protein</fullName>
    </submittedName>
</protein>
<dbReference type="KEGG" id="sfa:Sfla_6301"/>
<dbReference type="CDD" id="cd00293">
    <property type="entry name" value="USP-like"/>
    <property type="match status" value="1"/>
</dbReference>
<evidence type="ECO:0000313" key="3">
    <source>
        <dbReference type="Proteomes" id="UP000002066"/>
    </source>
</evidence>
<accession>A0A8D3WS20</accession>
<evidence type="ECO:0000313" key="2">
    <source>
        <dbReference type="EMBL" id="ADW07670.1"/>
    </source>
</evidence>
<dbReference type="Proteomes" id="UP000002066">
    <property type="component" value="Chromosome"/>
</dbReference>
<name>A0A8D3WS20_STRFA</name>
<dbReference type="InterPro" id="IPR006016">
    <property type="entry name" value="UspA"/>
</dbReference>
<dbReference type="SUPFAM" id="SSF52402">
    <property type="entry name" value="Adenine nucleotide alpha hydrolases-like"/>
    <property type="match status" value="1"/>
</dbReference>
<dbReference type="InterPro" id="IPR014729">
    <property type="entry name" value="Rossmann-like_a/b/a_fold"/>
</dbReference>
<dbReference type="OrthoDB" id="3472822at2"/>
<organism evidence="2 3">
    <name type="scientific">Streptomyces pratensis (strain ATCC 33331 / IAF-45CD)</name>
    <dbReference type="NCBI Taxonomy" id="591167"/>
    <lineage>
        <taxon>Bacteria</taxon>
        <taxon>Bacillati</taxon>
        <taxon>Actinomycetota</taxon>
        <taxon>Actinomycetes</taxon>
        <taxon>Kitasatosporales</taxon>
        <taxon>Streptomycetaceae</taxon>
        <taxon>Streptomyces</taxon>
    </lineage>
</organism>
<dbReference type="AlphaFoldDB" id="A0A8D3WS20"/>
<dbReference type="Gene3D" id="3.40.50.620">
    <property type="entry name" value="HUPs"/>
    <property type="match status" value="1"/>
</dbReference>